<dbReference type="OrthoDB" id="6174426at2"/>
<protein>
    <submittedName>
        <fullName evidence="3">Nucleotide-binding universal stress UspA family protein</fullName>
    </submittedName>
</protein>
<dbReference type="Pfam" id="PF00582">
    <property type="entry name" value="Usp"/>
    <property type="match status" value="2"/>
</dbReference>
<comment type="similarity">
    <text evidence="1">Belongs to the universal stress protein A family.</text>
</comment>
<dbReference type="InterPro" id="IPR014729">
    <property type="entry name" value="Rossmann-like_a/b/a_fold"/>
</dbReference>
<proteinExistence type="inferred from homology"/>
<feature type="domain" description="UspA" evidence="2">
    <location>
        <begin position="17"/>
        <end position="148"/>
    </location>
</feature>
<evidence type="ECO:0000313" key="3">
    <source>
        <dbReference type="EMBL" id="TDS76890.1"/>
    </source>
</evidence>
<gene>
    <name evidence="3" type="ORF">CLV52_1829</name>
</gene>
<dbReference type="InterPro" id="IPR006016">
    <property type="entry name" value="UspA"/>
</dbReference>
<dbReference type="RefSeq" id="WP_133766038.1">
    <property type="nucleotide sequence ID" value="NZ_BAAARP010000002.1"/>
</dbReference>
<dbReference type="Gene3D" id="3.40.50.620">
    <property type="entry name" value="HUPs"/>
    <property type="match status" value="2"/>
</dbReference>
<evidence type="ECO:0000313" key="4">
    <source>
        <dbReference type="Proteomes" id="UP000295344"/>
    </source>
</evidence>
<dbReference type="PANTHER" id="PTHR46268:SF6">
    <property type="entry name" value="UNIVERSAL STRESS PROTEIN UP12"/>
    <property type="match status" value="1"/>
</dbReference>
<evidence type="ECO:0000259" key="2">
    <source>
        <dbReference type="Pfam" id="PF00582"/>
    </source>
</evidence>
<dbReference type="SUPFAM" id="SSF52402">
    <property type="entry name" value="Adenine nucleotide alpha hydrolases-like"/>
    <property type="match status" value="2"/>
</dbReference>
<dbReference type="CDD" id="cd00293">
    <property type="entry name" value="USP-like"/>
    <property type="match status" value="1"/>
</dbReference>
<name>A0A4R7FKK2_9MICO</name>
<dbReference type="Proteomes" id="UP000295344">
    <property type="component" value="Unassembled WGS sequence"/>
</dbReference>
<keyword evidence="4" id="KW-1185">Reference proteome</keyword>
<sequence>MDEGTGTGRPVAGRGPRVVVGVDGSRDSIAALRAGEWAAAIHGGTLVAVCAWTVPTAVPEALLITPDLEIAARDVLHDALVHAFHGRCSVPVDTVVRGGRPASVLVEQAADAVLVVVGSRGLGGFTGLLMGSVSMGVAAHANCPVLVMHDGDVPPAVEDGVIGGRVVVGDGGSAEGAAVIRTAAVAAARMRAELDVLAGWEDTTVFVDPRVDFRARLRTEAMDRAARDVAAAFPDGRPPRLHVDVREGPAARVLVEASRSAALVVVGRSSRREFAGALLGSVALAVAEHASSPVLVVPATTTPPRTRQAEMTTAGA</sequence>
<feature type="domain" description="UspA" evidence="2">
    <location>
        <begin position="165"/>
        <end position="298"/>
    </location>
</feature>
<comment type="caution">
    <text evidence="3">The sequence shown here is derived from an EMBL/GenBank/DDBJ whole genome shotgun (WGS) entry which is preliminary data.</text>
</comment>
<evidence type="ECO:0000256" key="1">
    <source>
        <dbReference type="ARBA" id="ARBA00008791"/>
    </source>
</evidence>
<organism evidence="3 4">
    <name type="scientific">Amnibacterium kyonggiense</name>
    <dbReference type="NCBI Taxonomy" id="595671"/>
    <lineage>
        <taxon>Bacteria</taxon>
        <taxon>Bacillati</taxon>
        <taxon>Actinomycetota</taxon>
        <taxon>Actinomycetes</taxon>
        <taxon>Micrococcales</taxon>
        <taxon>Microbacteriaceae</taxon>
        <taxon>Amnibacterium</taxon>
    </lineage>
</organism>
<reference evidence="3 4" key="1">
    <citation type="submission" date="2019-03" db="EMBL/GenBank/DDBJ databases">
        <title>Genomic Encyclopedia of Archaeal and Bacterial Type Strains, Phase II (KMG-II): from individual species to whole genera.</title>
        <authorList>
            <person name="Goeker M."/>
        </authorList>
    </citation>
    <scope>NUCLEOTIDE SEQUENCE [LARGE SCALE GENOMIC DNA]</scope>
    <source>
        <strain evidence="3 4">DSM 24782</strain>
    </source>
</reference>
<dbReference type="PRINTS" id="PR01438">
    <property type="entry name" value="UNVRSLSTRESS"/>
</dbReference>
<accession>A0A4R7FKK2</accession>
<dbReference type="AlphaFoldDB" id="A0A4R7FKK2"/>
<dbReference type="InterPro" id="IPR006015">
    <property type="entry name" value="Universal_stress_UspA"/>
</dbReference>
<dbReference type="EMBL" id="SOAM01000002">
    <property type="protein sequence ID" value="TDS76890.1"/>
    <property type="molecule type" value="Genomic_DNA"/>
</dbReference>
<dbReference type="PANTHER" id="PTHR46268">
    <property type="entry name" value="STRESS RESPONSE PROTEIN NHAX"/>
    <property type="match status" value="1"/>
</dbReference>